<dbReference type="Pfam" id="PF03798">
    <property type="entry name" value="TRAM_LAG1_CLN8"/>
    <property type="match status" value="1"/>
</dbReference>
<dbReference type="SMART" id="SM00724">
    <property type="entry name" value="TLC"/>
    <property type="match status" value="1"/>
</dbReference>
<protein>
    <submittedName>
        <fullName evidence="9">TLC domain-containing protein 2</fullName>
    </submittedName>
</protein>
<dbReference type="PANTHER" id="PTHR13439">
    <property type="entry name" value="CT120 PROTEIN"/>
    <property type="match status" value="1"/>
</dbReference>
<dbReference type="GO" id="GO:0055091">
    <property type="term" value="P:phospholipid homeostasis"/>
    <property type="evidence" value="ECO:0007669"/>
    <property type="project" value="TreeGrafter"/>
</dbReference>
<name>A0A1S3J1H2_LINAN</name>
<keyword evidence="4 5" id="KW-0472">Membrane</keyword>
<keyword evidence="3 6" id="KW-1133">Transmembrane helix</keyword>
<feature type="transmembrane region" description="Helical" evidence="6">
    <location>
        <begin position="157"/>
        <end position="179"/>
    </location>
</feature>
<evidence type="ECO:0000259" key="7">
    <source>
        <dbReference type="PROSITE" id="PS50922"/>
    </source>
</evidence>
<feature type="transmembrane region" description="Helical" evidence="6">
    <location>
        <begin position="191"/>
        <end position="212"/>
    </location>
</feature>
<dbReference type="InterPro" id="IPR050846">
    <property type="entry name" value="TLCD"/>
</dbReference>
<dbReference type="GO" id="GO:0071709">
    <property type="term" value="P:membrane assembly"/>
    <property type="evidence" value="ECO:0007669"/>
    <property type="project" value="TreeGrafter"/>
</dbReference>
<proteinExistence type="predicted"/>
<dbReference type="InterPro" id="IPR006634">
    <property type="entry name" value="TLC-dom"/>
</dbReference>
<evidence type="ECO:0000256" key="1">
    <source>
        <dbReference type="ARBA" id="ARBA00004141"/>
    </source>
</evidence>
<feature type="domain" description="TLC" evidence="7">
    <location>
        <begin position="60"/>
        <end position="254"/>
    </location>
</feature>
<dbReference type="RefSeq" id="XP_013403669.1">
    <property type="nucleotide sequence ID" value="XM_013548215.1"/>
</dbReference>
<dbReference type="PROSITE" id="PS50922">
    <property type="entry name" value="TLC"/>
    <property type="match status" value="1"/>
</dbReference>
<dbReference type="PANTHER" id="PTHR13439:SF4">
    <property type="entry name" value="TLC DOMAIN-CONTAINING PROTEIN"/>
    <property type="match status" value="1"/>
</dbReference>
<keyword evidence="2 5" id="KW-0812">Transmembrane</keyword>
<dbReference type="KEGG" id="lak:106168955"/>
<evidence type="ECO:0000256" key="3">
    <source>
        <dbReference type="ARBA" id="ARBA00022989"/>
    </source>
</evidence>
<gene>
    <name evidence="9" type="primary">LOC106168955</name>
</gene>
<feature type="transmembrane region" description="Helical" evidence="6">
    <location>
        <begin position="70"/>
        <end position="89"/>
    </location>
</feature>
<organism evidence="8 9">
    <name type="scientific">Lingula anatina</name>
    <name type="common">Brachiopod</name>
    <name type="synonym">Lingula unguis</name>
    <dbReference type="NCBI Taxonomy" id="7574"/>
    <lineage>
        <taxon>Eukaryota</taxon>
        <taxon>Metazoa</taxon>
        <taxon>Spiralia</taxon>
        <taxon>Lophotrochozoa</taxon>
        <taxon>Brachiopoda</taxon>
        <taxon>Linguliformea</taxon>
        <taxon>Lingulata</taxon>
        <taxon>Lingulida</taxon>
        <taxon>Linguloidea</taxon>
        <taxon>Lingulidae</taxon>
        <taxon>Lingula</taxon>
    </lineage>
</organism>
<dbReference type="InParanoid" id="A0A1S3J1H2"/>
<evidence type="ECO:0000313" key="8">
    <source>
        <dbReference type="Proteomes" id="UP000085678"/>
    </source>
</evidence>
<comment type="subcellular location">
    <subcellularLocation>
        <location evidence="1">Membrane</location>
        <topology evidence="1">Multi-pass membrane protein</topology>
    </subcellularLocation>
</comment>
<dbReference type="AlphaFoldDB" id="A0A1S3J1H2"/>
<feature type="transmembrane region" description="Helical" evidence="6">
    <location>
        <begin position="101"/>
        <end position="120"/>
    </location>
</feature>
<accession>A0A1S3J1H2</accession>
<dbReference type="Proteomes" id="UP000085678">
    <property type="component" value="Unplaced"/>
</dbReference>
<dbReference type="GO" id="GO:0097035">
    <property type="term" value="P:regulation of membrane lipid distribution"/>
    <property type="evidence" value="ECO:0007669"/>
    <property type="project" value="TreeGrafter"/>
</dbReference>
<evidence type="ECO:0000256" key="2">
    <source>
        <dbReference type="ARBA" id="ARBA00022692"/>
    </source>
</evidence>
<reference evidence="9" key="1">
    <citation type="submission" date="2025-08" db="UniProtKB">
        <authorList>
            <consortium name="RefSeq"/>
        </authorList>
    </citation>
    <scope>IDENTIFICATION</scope>
    <source>
        <tissue evidence="9">Gonads</tissue>
    </source>
</reference>
<evidence type="ECO:0000256" key="5">
    <source>
        <dbReference type="PROSITE-ProRule" id="PRU00205"/>
    </source>
</evidence>
<keyword evidence="8" id="KW-1185">Reference proteome</keyword>
<dbReference type="GO" id="GO:0007009">
    <property type="term" value="P:plasma membrane organization"/>
    <property type="evidence" value="ECO:0007669"/>
    <property type="project" value="TreeGrafter"/>
</dbReference>
<evidence type="ECO:0000256" key="4">
    <source>
        <dbReference type="ARBA" id="ARBA00023136"/>
    </source>
</evidence>
<dbReference type="OrthoDB" id="10266980at2759"/>
<dbReference type="GO" id="GO:0005886">
    <property type="term" value="C:plasma membrane"/>
    <property type="evidence" value="ECO:0007669"/>
    <property type="project" value="TreeGrafter"/>
</dbReference>
<dbReference type="GeneID" id="106168955"/>
<evidence type="ECO:0000256" key="6">
    <source>
        <dbReference type="SAM" id="Phobius"/>
    </source>
</evidence>
<feature type="transmembrane region" description="Helical" evidence="6">
    <location>
        <begin position="224"/>
        <end position="250"/>
    </location>
</feature>
<sequence>MANLTTSAHSYSSMDTGTKSTDIPLEYGPLVVLTSALCFQAASKVVDLIGIPKSAQDTEFRRWRFKNITISLLHSALTGPWSLLCFYLQPKLAEDLISTYSVIALTLVSTSVGYFVHDIIDMAWSYRNRQNYELMLHHAVGIICFGVAVVYHRYMGYAVVALIVELNSIFLHIRQLLLICKVPKTSSIYRLTSLINIGTFIMFRISTMAWMTRWLVYNRDKVPFLMFTLGSLGMAIMTVMNIVLFCRILYSDFFRKGKLKKTD</sequence>
<feature type="transmembrane region" description="Helical" evidence="6">
    <location>
        <begin position="132"/>
        <end position="151"/>
    </location>
</feature>
<evidence type="ECO:0000313" key="9">
    <source>
        <dbReference type="RefSeq" id="XP_013403669.1"/>
    </source>
</evidence>